<dbReference type="Proteomes" id="UP001302812">
    <property type="component" value="Unassembled WGS sequence"/>
</dbReference>
<evidence type="ECO:0000256" key="1">
    <source>
        <dbReference type="SAM" id="Phobius"/>
    </source>
</evidence>
<comment type="caution">
    <text evidence="2">The sequence shown here is derived from an EMBL/GenBank/DDBJ whole genome shotgun (WGS) entry which is preliminary data.</text>
</comment>
<reference evidence="2" key="2">
    <citation type="submission" date="2023-05" db="EMBL/GenBank/DDBJ databases">
        <authorList>
            <consortium name="Lawrence Berkeley National Laboratory"/>
            <person name="Steindorff A."/>
            <person name="Hensen N."/>
            <person name="Bonometti L."/>
            <person name="Westerberg I."/>
            <person name="Brannstrom I.O."/>
            <person name="Guillou S."/>
            <person name="Cros-Aarteil S."/>
            <person name="Calhoun S."/>
            <person name="Haridas S."/>
            <person name="Kuo A."/>
            <person name="Mondo S."/>
            <person name="Pangilinan J."/>
            <person name="Riley R."/>
            <person name="Labutti K."/>
            <person name="Andreopoulos B."/>
            <person name="Lipzen A."/>
            <person name="Chen C."/>
            <person name="Yanf M."/>
            <person name="Daum C."/>
            <person name="Ng V."/>
            <person name="Clum A."/>
            <person name="Ohm R."/>
            <person name="Martin F."/>
            <person name="Silar P."/>
            <person name="Natvig D."/>
            <person name="Lalanne C."/>
            <person name="Gautier V."/>
            <person name="Ament-Velasquez S.L."/>
            <person name="Kruys A."/>
            <person name="Hutchinson M.I."/>
            <person name="Powell A.J."/>
            <person name="Barry K."/>
            <person name="Miller A.N."/>
            <person name="Grigoriev I.V."/>
            <person name="Debuchy R."/>
            <person name="Gladieux P."/>
            <person name="Thoren M.H."/>
            <person name="Johannesson H."/>
        </authorList>
    </citation>
    <scope>NUCLEOTIDE SEQUENCE</scope>
    <source>
        <strain evidence="2">CBS 508.74</strain>
    </source>
</reference>
<keyword evidence="1" id="KW-0812">Transmembrane</keyword>
<dbReference type="GeneID" id="89933256"/>
<keyword evidence="1" id="KW-0472">Membrane</keyword>
<feature type="transmembrane region" description="Helical" evidence="1">
    <location>
        <begin position="337"/>
        <end position="361"/>
    </location>
</feature>
<reference evidence="2" key="1">
    <citation type="journal article" date="2023" name="Mol. Phylogenet. Evol.">
        <title>Genome-scale phylogeny and comparative genomics of the fungal order Sordariales.</title>
        <authorList>
            <person name="Hensen N."/>
            <person name="Bonometti L."/>
            <person name="Westerberg I."/>
            <person name="Brannstrom I.O."/>
            <person name="Guillou S."/>
            <person name="Cros-Aarteil S."/>
            <person name="Calhoun S."/>
            <person name="Haridas S."/>
            <person name="Kuo A."/>
            <person name="Mondo S."/>
            <person name="Pangilinan J."/>
            <person name="Riley R."/>
            <person name="LaButti K."/>
            <person name="Andreopoulos B."/>
            <person name="Lipzen A."/>
            <person name="Chen C."/>
            <person name="Yan M."/>
            <person name="Daum C."/>
            <person name="Ng V."/>
            <person name="Clum A."/>
            <person name="Steindorff A."/>
            <person name="Ohm R.A."/>
            <person name="Martin F."/>
            <person name="Silar P."/>
            <person name="Natvig D.O."/>
            <person name="Lalanne C."/>
            <person name="Gautier V."/>
            <person name="Ament-Velasquez S.L."/>
            <person name="Kruys A."/>
            <person name="Hutchinson M.I."/>
            <person name="Powell A.J."/>
            <person name="Barry K."/>
            <person name="Miller A.N."/>
            <person name="Grigoriev I.V."/>
            <person name="Debuchy R."/>
            <person name="Gladieux P."/>
            <person name="Hiltunen Thoren M."/>
            <person name="Johannesson H."/>
        </authorList>
    </citation>
    <scope>NUCLEOTIDE SEQUENCE</scope>
    <source>
        <strain evidence="2">CBS 508.74</strain>
    </source>
</reference>
<dbReference type="AlphaFoldDB" id="A0AAN6QHF0"/>
<dbReference type="Gene3D" id="1.20.58.340">
    <property type="entry name" value="Magnesium transport protein CorA, transmembrane region"/>
    <property type="match status" value="1"/>
</dbReference>
<organism evidence="2 3">
    <name type="scientific">Canariomyces notabilis</name>
    <dbReference type="NCBI Taxonomy" id="2074819"/>
    <lineage>
        <taxon>Eukaryota</taxon>
        <taxon>Fungi</taxon>
        <taxon>Dikarya</taxon>
        <taxon>Ascomycota</taxon>
        <taxon>Pezizomycotina</taxon>
        <taxon>Sordariomycetes</taxon>
        <taxon>Sordariomycetidae</taxon>
        <taxon>Sordariales</taxon>
        <taxon>Chaetomiaceae</taxon>
        <taxon>Canariomyces</taxon>
    </lineage>
</organism>
<accession>A0AAN6QHF0</accession>
<evidence type="ECO:0000313" key="2">
    <source>
        <dbReference type="EMBL" id="KAK4110295.1"/>
    </source>
</evidence>
<sequence length="418" mass="46388">MEGLHNQAFSVFSQINFAPAPNEHELISLNSTADPQLTQISLPLSDILHSFEKHRDPSSRPIFRLVKLHIAYPPVGSRGWEPPTLNASKDEMGFRSSFGQSSPALWDINTDSLRFMISIYSYCVIWSYCPQSQATSGVIINRSDTAWLSEHFQDWWQALDSQIGIIKHPLCLLVASIMEASQYMSQEIRKCRARIHRLEHLTGYNPWIKNPAAASSHHDGTLNVDELSLASQDIGAVLVTLEDHARQLTVLRRATGSVDRAGILAPSSGFSQAMDVSSAMHVLRQQMDSSQTFVDFLRARAKNQLTVTFNLINRYDASAQIAAAQAAERNSTSMKTIAIMTMAFLPATFLAALFAVPSLPWNVAGSEAGSTFGIYWAFTIPSTIFVFVIWAWASGETLLPRLVPRPRSSTEPERGYSV</sequence>
<feature type="transmembrane region" description="Helical" evidence="1">
    <location>
        <begin position="373"/>
        <end position="393"/>
    </location>
</feature>
<dbReference type="RefSeq" id="XP_064667865.1">
    <property type="nucleotide sequence ID" value="XM_064809133.1"/>
</dbReference>
<dbReference type="EMBL" id="MU853351">
    <property type="protein sequence ID" value="KAK4110295.1"/>
    <property type="molecule type" value="Genomic_DNA"/>
</dbReference>
<keyword evidence="3" id="KW-1185">Reference proteome</keyword>
<evidence type="ECO:0000313" key="3">
    <source>
        <dbReference type="Proteomes" id="UP001302812"/>
    </source>
</evidence>
<proteinExistence type="predicted"/>
<keyword evidence="1" id="KW-1133">Transmembrane helix</keyword>
<name>A0AAN6QHF0_9PEZI</name>
<gene>
    <name evidence="2" type="ORF">N656DRAFT_288020</name>
</gene>
<protein>
    <submittedName>
        <fullName evidence="2">Uncharacterized protein</fullName>
    </submittedName>
</protein>